<name>Q3B5X2_CHLL3</name>
<keyword evidence="4" id="KW-1185">Reference proteome</keyword>
<comment type="subcellular location">
    <subcellularLocation>
        <location evidence="1">Cell envelope</location>
    </subcellularLocation>
</comment>
<gene>
    <name evidence="3" type="ordered locus">Plut_0371</name>
</gene>
<dbReference type="OrthoDB" id="9806939at2"/>
<evidence type="ECO:0000313" key="3">
    <source>
        <dbReference type="EMBL" id="ABB23259.1"/>
    </source>
</evidence>
<dbReference type="HOGENOM" id="CLU_049021_0_0_10"/>
<dbReference type="KEGG" id="plt:Plut_0371"/>
<dbReference type="Proteomes" id="UP000002709">
    <property type="component" value="Chromosome"/>
</dbReference>
<keyword evidence="2" id="KW-0175">Coiled coil</keyword>
<protein>
    <submittedName>
        <fullName evidence="3">Putative membrane protein</fullName>
    </submittedName>
</protein>
<organism evidence="3 4">
    <name type="scientific">Chlorobium luteolum (strain DSM 273 / BCRC 81028 / 2530)</name>
    <name type="common">Pelodictyon luteolum</name>
    <dbReference type="NCBI Taxonomy" id="319225"/>
    <lineage>
        <taxon>Bacteria</taxon>
        <taxon>Pseudomonadati</taxon>
        <taxon>Chlorobiota</taxon>
        <taxon>Chlorobiia</taxon>
        <taxon>Chlorobiales</taxon>
        <taxon>Chlorobiaceae</taxon>
        <taxon>Chlorobium/Pelodictyon group</taxon>
        <taxon>Pelodictyon</taxon>
    </lineage>
</organism>
<evidence type="ECO:0000256" key="1">
    <source>
        <dbReference type="ARBA" id="ARBA00004196"/>
    </source>
</evidence>
<dbReference type="SUPFAM" id="SSF111369">
    <property type="entry name" value="HlyD-like secretion proteins"/>
    <property type="match status" value="1"/>
</dbReference>
<dbReference type="AlphaFoldDB" id="Q3B5X2"/>
<sequence>MADPRLSAFSSILELERMARKAEDAAALRYVLVNETMTLVPYRQAAFWELGSGRLRALSGMSQPDRNAPFVAWLERLMAELHRMAVERRSGEEYPPQTLTMADVSEEIALDWGEWLPAHAISVPIGSANGVLQGILLLARATPFAGHEPALLAVLAEAYGHALQALEPRNRPELSWAFLKRKAESILKDNKQVRWIAGGVLLLLVFPVRISSLAPAEVESRDPWVVRSPLDGVVRSIDVPPNSTVERGRQLVTMERTVLENALAVTRQERMVSEAEYRRAAQEAVYDRANMSEMSVLSAKVGRLRAEEAYASQQLQRTLITAEHSGVAVYGDPDDWNGRPVRTGERIMTIMDPEKAKLAIWLGVDDAISLEPGAEVVFFLSSNPLWPVRATLQYASYSPEIRADGTLAYGLEAKFNDKTDLPRVGLKGTAKIYGRRVALSYYLLRRPIAAMRRWLGI</sequence>
<dbReference type="InterPro" id="IPR050465">
    <property type="entry name" value="UPF0194_transport"/>
</dbReference>
<dbReference type="PANTHER" id="PTHR32347:SF23">
    <property type="entry name" value="BLL5650 PROTEIN"/>
    <property type="match status" value="1"/>
</dbReference>
<proteinExistence type="predicted"/>
<evidence type="ECO:0000313" key="4">
    <source>
        <dbReference type="Proteomes" id="UP000002709"/>
    </source>
</evidence>
<accession>Q3B5X2</accession>
<dbReference type="STRING" id="319225.Plut_0371"/>
<dbReference type="RefSeq" id="WP_011357134.1">
    <property type="nucleotide sequence ID" value="NC_007512.1"/>
</dbReference>
<dbReference type="EMBL" id="CP000096">
    <property type="protein sequence ID" value="ABB23259.1"/>
    <property type="molecule type" value="Genomic_DNA"/>
</dbReference>
<dbReference type="GO" id="GO:0030313">
    <property type="term" value="C:cell envelope"/>
    <property type="evidence" value="ECO:0007669"/>
    <property type="project" value="UniProtKB-SubCell"/>
</dbReference>
<dbReference type="PANTHER" id="PTHR32347">
    <property type="entry name" value="EFFLUX SYSTEM COMPONENT YKNX-RELATED"/>
    <property type="match status" value="1"/>
</dbReference>
<reference evidence="4" key="1">
    <citation type="submission" date="2005-08" db="EMBL/GenBank/DDBJ databases">
        <title>Complete sequence of Pelodictyon luteolum DSM 273.</title>
        <authorList>
            <consortium name="US DOE Joint Genome Institute"/>
            <person name="Copeland A."/>
            <person name="Lucas S."/>
            <person name="Lapidus A."/>
            <person name="Barry K."/>
            <person name="Detter J.C."/>
            <person name="Glavina T."/>
            <person name="Hammon N."/>
            <person name="Israni S."/>
            <person name="Pitluck S."/>
            <person name="Bryant D."/>
            <person name="Schmutz J."/>
            <person name="Larimer F."/>
            <person name="Land M."/>
            <person name="Kyrpides N."/>
            <person name="Ivanova N."/>
            <person name="Richardson P."/>
        </authorList>
    </citation>
    <scope>NUCLEOTIDE SEQUENCE [LARGE SCALE GENOMIC DNA]</scope>
    <source>
        <strain evidence="4">DSM 273 / BCRC 81028 / 2530</strain>
    </source>
</reference>
<dbReference type="eggNOG" id="COG0845">
    <property type="taxonomic scope" value="Bacteria"/>
</dbReference>
<evidence type="ECO:0000256" key="2">
    <source>
        <dbReference type="ARBA" id="ARBA00023054"/>
    </source>
</evidence>